<evidence type="ECO:0000256" key="9">
    <source>
        <dbReference type="RuleBase" id="RU000461"/>
    </source>
</evidence>
<dbReference type="Gene3D" id="1.10.630.10">
    <property type="entry name" value="Cytochrome P450"/>
    <property type="match status" value="1"/>
</dbReference>
<keyword evidence="3 8" id="KW-0349">Heme</keyword>
<keyword evidence="12" id="KW-1185">Reference proteome</keyword>
<reference evidence="12" key="1">
    <citation type="submission" date="2023-01" db="EMBL/GenBank/DDBJ databases">
        <title>Key to firefly adult light organ development and bioluminescence: homeobox transcription factors regulate luciferase expression and transportation to peroxisome.</title>
        <authorList>
            <person name="Fu X."/>
        </authorList>
    </citation>
    <scope>NUCLEOTIDE SEQUENCE [LARGE SCALE GENOMIC DNA]</scope>
</reference>
<proteinExistence type="inferred from homology"/>
<dbReference type="GO" id="GO:0005506">
    <property type="term" value="F:iron ion binding"/>
    <property type="evidence" value="ECO:0007669"/>
    <property type="project" value="InterPro"/>
</dbReference>
<evidence type="ECO:0000313" key="11">
    <source>
        <dbReference type="EMBL" id="KAK4874888.1"/>
    </source>
</evidence>
<keyword evidence="10" id="KW-1133">Transmembrane helix</keyword>
<evidence type="ECO:0000256" key="5">
    <source>
        <dbReference type="ARBA" id="ARBA00023002"/>
    </source>
</evidence>
<dbReference type="EMBL" id="JARPUR010000006">
    <property type="protein sequence ID" value="KAK4874888.1"/>
    <property type="molecule type" value="Genomic_DNA"/>
</dbReference>
<name>A0AAN7SLY7_9COLE</name>
<dbReference type="Proteomes" id="UP001353858">
    <property type="component" value="Unassembled WGS sequence"/>
</dbReference>
<evidence type="ECO:0000256" key="4">
    <source>
        <dbReference type="ARBA" id="ARBA00022723"/>
    </source>
</evidence>
<evidence type="ECO:0000256" key="2">
    <source>
        <dbReference type="ARBA" id="ARBA00010617"/>
    </source>
</evidence>
<protein>
    <recommendedName>
        <fullName evidence="13">Cytochrome P450</fullName>
    </recommendedName>
</protein>
<comment type="similarity">
    <text evidence="2 9">Belongs to the cytochrome P450 family.</text>
</comment>
<evidence type="ECO:0000256" key="1">
    <source>
        <dbReference type="ARBA" id="ARBA00001971"/>
    </source>
</evidence>
<evidence type="ECO:0008006" key="13">
    <source>
        <dbReference type="Google" id="ProtNLM"/>
    </source>
</evidence>
<gene>
    <name evidence="11" type="ORF">RN001_014248</name>
</gene>
<dbReference type="CDD" id="cd20628">
    <property type="entry name" value="CYP4"/>
    <property type="match status" value="1"/>
</dbReference>
<evidence type="ECO:0000256" key="8">
    <source>
        <dbReference type="PIRSR" id="PIRSR602401-1"/>
    </source>
</evidence>
<dbReference type="InterPro" id="IPR002401">
    <property type="entry name" value="Cyt_P450_E_grp-I"/>
</dbReference>
<dbReference type="PRINTS" id="PR00463">
    <property type="entry name" value="EP450I"/>
</dbReference>
<evidence type="ECO:0000256" key="10">
    <source>
        <dbReference type="SAM" id="Phobius"/>
    </source>
</evidence>
<keyword evidence="5 9" id="KW-0560">Oxidoreductase</keyword>
<dbReference type="GO" id="GO:0020037">
    <property type="term" value="F:heme binding"/>
    <property type="evidence" value="ECO:0007669"/>
    <property type="project" value="InterPro"/>
</dbReference>
<dbReference type="Pfam" id="PF00067">
    <property type="entry name" value="p450"/>
    <property type="match status" value="1"/>
</dbReference>
<dbReference type="InterPro" id="IPR050196">
    <property type="entry name" value="Cytochrome_P450_Monoox"/>
</dbReference>
<dbReference type="PANTHER" id="PTHR24291:SF177">
    <property type="entry name" value="CYTOCHROME P450 4AA1-RELATED"/>
    <property type="match status" value="1"/>
</dbReference>
<evidence type="ECO:0000256" key="7">
    <source>
        <dbReference type="ARBA" id="ARBA00023033"/>
    </source>
</evidence>
<dbReference type="InterPro" id="IPR001128">
    <property type="entry name" value="Cyt_P450"/>
</dbReference>
<organism evidence="11 12">
    <name type="scientific">Aquatica leii</name>
    <dbReference type="NCBI Taxonomy" id="1421715"/>
    <lineage>
        <taxon>Eukaryota</taxon>
        <taxon>Metazoa</taxon>
        <taxon>Ecdysozoa</taxon>
        <taxon>Arthropoda</taxon>
        <taxon>Hexapoda</taxon>
        <taxon>Insecta</taxon>
        <taxon>Pterygota</taxon>
        <taxon>Neoptera</taxon>
        <taxon>Endopterygota</taxon>
        <taxon>Coleoptera</taxon>
        <taxon>Polyphaga</taxon>
        <taxon>Elateriformia</taxon>
        <taxon>Elateroidea</taxon>
        <taxon>Lampyridae</taxon>
        <taxon>Luciolinae</taxon>
        <taxon>Aquatica</taxon>
    </lineage>
</organism>
<dbReference type="GO" id="GO:0016705">
    <property type="term" value="F:oxidoreductase activity, acting on paired donors, with incorporation or reduction of molecular oxygen"/>
    <property type="evidence" value="ECO:0007669"/>
    <property type="project" value="InterPro"/>
</dbReference>
<keyword evidence="10" id="KW-0812">Transmembrane</keyword>
<evidence type="ECO:0000256" key="3">
    <source>
        <dbReference type="ARBA" id="ARBA00022617"/>
    </source>
</evidence>
<evidence type="ECO:0000313" key="12">
    <source>
        <dbReference type="Proteomes" id="UP001353858"/>
    </source>
</evidence>
<dbReference type="GO" id="GO:0004497">
    <property type="term" value="F:monooxygenase activity"/>
    <property type="evidence" value="ECO:0007669"/>
    <property type="project" value="UniProtKB-KW"/>
</dbReference>
<keyword evidence="10" id="KW-0472">Membrane</keyword>
<keyword evidence="4 8" id="KW-0479">Metal-binding</keyword>
<dbReference type="PROSITE" id="PS00086">
    <property type="entry name" value="CYTOCHROME_P450"/>
    <property type="match status" value="1"/>
</dbReference>
<sequence>MAIKHWNFWTPFWPLSAVVLILVLVKLIKSGDVFKAWFRAVYLCFQLSGPPALPLFGNVFMVKDSVKFIPVGIETVKKYGPLFRAWITFIPTVIVADPKHIQIILSNTKHIDKNFLYSFMHTFLGEGLLTNSGTKWKLHRKYIQPYFHLNTLKMFISTFSECGQNLVEQLKNKNEVKITSYVNNCILNILHCALLGIPVKDYETKQQSPFNKGQLVIIQRLLKPWYIFNFTYQFSSISKQEVTQQLTLQEFAQKILERRRQGKGNSDWCLLDSFIEISESNPNFTDEQMINEICTFMLAGQDSVGAAVSFTLYNLAKHPDIQDKVFEEITNVFKEHPEITMESLNEMKYLEQCIKESLRLYPSVPLISKRLSEDVRLDNHTLPAGLNILIPIFVTHRLENYYPDPERFDPDRFLPENQEKQNPYAFIPFSAGSRNCIGYKFAYLEMKTIISTLLRQYKISAPTTYNLELMYRVTLRSKGGITLQIQPR</sequence>
<comment type="caution">
    <text evidence="11">The sequence shown here is derived from an EMBL/GenBank/DDBJ whole genome shotgun (WGS) entry which is preliminary data.</text>
</comment>
<dbReference type="SUPFAM" id="SSF48264">
    <property type="entry name" value="Cytochrome P450"/>
    <property type="match status" value="1"/>
</dbReference>
<dbReference type="PRINTS" id="PR00385">
    <property type="entry name" value="P450"/>
</dbReference>
<feature type="binding site" description="axial binding residue" evidence="8">
    <location>
        <position position="436"/>
    </location>
    <ligand>
        <name>heme</name>
        <dbReference type="ChEBI" id="CHEBI:30413"/>
    </ligand>
    <ligandPart>
        <name>Fe</name>
        <dbReference type="ChEBI" id="CHEBI:18248"/>
    </ligandPart>
</feature>
<keyword evidence="7 9" id="KW-0503">Monooxygenase</keyword>
<dbReference type="InterPro" id="IPR036396">
    <property type="entry name" value="Cyt_P450_sf"/>
</dbReference>
<dbReference type="AlphaFoldDB" id="A0AAN7SLY7"/>
<keyword evidence="6 8" id="KW-0408">Iron</keyword>
<evidence type="ECO:0000256" key="6">
    <source>
        <dbReference type="ARBA" id="ARBA00023004"/>
    </source>
</evidence>
<dbReference type="InterPro" id="IPR017972">
    <property type="entry name" value="Cyt_P450_CS"/>
</dbReference>
<feature type="transmembrane region" description="Helical" evidence="10">
    <location>
        <begin position="40"/>
        <end position="61"/>
    </location>
</feature>
<dbReference type="PANTHER" id="PTHR24291">
    <property type="entry name" value="CYTOCHROME P450 FAMILY 4"/>
    <property type="match status" value="1"/>
</dbReference>
<comment type="cofactor">
    <cofactor evidence="1 8">
        <name>heme</name>
        <dbReference type="ChEBI" id="CHEBI:30413"/>
    </cofactor>
</comment>
<feature type="transmembrane region" description="Helical" evidence="10">
    <location>
        <begin position="12"/>
        <end position="28"/>
    </location>
</feature>
<accession>A0AAN7SLY7</accession>